<sequence length="152" mass="16302">MWDRGVRPMVVMVLAVLLAGAGLWFAEAKLLQSRPDIGGRAVAAHDLPLGSLVGLTVSEAMDVIGAPSEHIAAEPRIVPLNARTRVATAHISAACFTPQTRQLSIEVANRDQLSSDDWRSAKRGDAPYRVDRLRKVTRCTVTSPVGLVPISA</sequence>
<name>A0AA90NE78_9ACTN</name>
<proteinExistence type="predicted"/>
<evidence type="ECO:0000313" key="2">
    <source>
        <dbReference type="Proteomes" id="UP001178281"/>
    </source>
</evidence>
<protein>
    <submittedName>
        <fullName evidence="1">Uncharacterized protein</fullName>
    </submittedName>
</protein>
<keyword evidence="2" id="KW-1185">Reference proteome</keyword>
<dbReference type="AlphaFoldDB" id="A0AA90NE78"/>
<dbReference type="RefSeq" id="WP_220658281.1">
    <property type="nucleotide sequence ID" value="NZ_BAAAII010000012.1"/>
</dbReference>
<dbReference type="Proteomes" id="UP001178281">
    <property type="component" value="Unassembled WGS sequence"/>
</dbReference>
<gene>
    <name evidence="1" type="ORF">Q7X28_20520</name>
</gene>
<evidence type="ECO:0000313" key="1">
    <source>
        <dbReference type="EMBL" id="MDP0400308.1"/>
    </source>
</evidence>
<dbReference type="EMBL" id="JAUTIX010000009">
    <property type="protein sequence ID" value="MDP0400308.1"/>
    <property type="molecule type" value="Genomic_DNA"/>
</dbReference>
<organism evidence="1 2">
    <name type="scientific">Tsukamurella strandjordii</name>
    <dbReference type="NCBI Taxonomy" id="147577"/>
    <lineage>
        <taxon>Bacteria</taxon>
        <taxon>Bacillati</taxon>
        <taxon>Actinomycetota</taxon>
        <taxon>Actinomycetes</taxon>
        <taxon>Mycobacteriales</taxon>
        <taxon>Tsukamurellaceae</taxon>
        <taxon>Tsukamurella</taxon>
    </lineage>
</organism>
<reference evidence="1" key="1">
    <citation type="submission" date="2023-08" db="EMBL/GenBank/DDBJ databases">
        <title>The draft genome of Tsukamurella strandjordii strain 050030.</title>
        <authorList>
            <person name="Zhao F."/>
            <person name="Feng Y."/>
            <person name="Zong Z."/>
        </authorList>
    </citation>
    <scope>NUCLEOTIDE SEQUENCE</scope>
    <source>
        <strain evidence="1">050030</strain>
    </source>
</reference>
<comment type="caution">
    <text evidence="1">The sequence shown here is derived from an EMBL/GenBank/DDBJ whole genome shotgun (WGS) entry which is preliminary data.</text>
</comment>
<accession>A0AA90NE78</accession>